<gene>
    <name evidence="2" type="ORF">PVAP13_9KG576801</name>
</gene>
<feature type="compositionally biased region" description="Basic and acidic residues" evidence="1">
    <location>
        <begin position="80"/>
        <end position="92"/>
    </location>
</feature>
<evidence type="ECO:0000313" key="3">
    <source>
        <dbReference type="Proteomes" id="UP000823388"/>
    </source>
</evidence>
<dbReference type="AlphaFoldDB" id="A0A8T0NZJ0"/>
<organism evidence="2 3">
    <name type="scientific">Panicum virgatum</name>
    <name type="common">Blackwell switchgrass</name>
    <dbReference type="NCBI Taxonomy" id="38727"/>
    <lineage>
        <taxon>Eukaryota</taxon>
        <taxon>Viridiplantae</taxon>
        <taxon>Streptophyta</taxon>
        <taxon>Embryophyta</taxon>
        <taxon>Tracheophyta</taxon>
        <taxon>Spermatophyta</taxon>
        <taxon>Magnoliopsida</taxon>
        <taxon>Liliopsida</taxon>
        <taxon>Poales</taxon>
        <taxon>Poaceae</taxon>
        <taxon>PACMAD clade</taxon>
        <taxon>Panicoideae</taxon>
        <taxon>Panicodae</taxon>
        <taxon>Paniceae</taxon>
        <taxon>Panicinae</taxon>
        <taxon>Panicum</taxon>
        <taxon>Panicum sect. Hiantes</taxon>
    </lineage>
</organism>
<protein>
    <submittedName>
        <fullName evidence="2">Uncharacterized protein</fullName>
    </submittedName>
</protein>
<name>A0A8T0NZJ0_PANVG</name>
<dbReference type="Proteomes" id="UP000823388">
    <property type="component" value="Chromosome 9K"/>
</dbReference>
<comment type="caution">
    <text evidence="2">The sequence shown here is derived from an EMBL/GenBank/DDBJ whole genome shotgun (WGS) entry which is preliminary data.</text>
</comment>
<dbReference type="EMBL" id="CM029053">
    <property type="protein sequence ID" value="KAG2554863.1"/>
    <property type="molecule type" value="Genomic_DNA"/>
</dbReference>
<keyword evidence="3" id="KW-1185">Reference proteome</keyword>
<proteinExistence type="predicted"/>
<accession>A0A8T0NZJ0</accession>
<evidence type="ECO:0000313" key="2">
    <source>
        <dbReference type="EMBL" id="KAG2554863.1"/>
    </source>
</evidence>
<reference evidence="2" key="1">
    <citation type="submission" date="2020-05" db="EMBL/GenBank/DDBJ databases">
        <title>WGS assembly of Panicum virgatum.</title>
        <authorList>
            <person name="Lovell J.T."/>
            <person name="Jenkins J."/>
            <person name="Shu S."/>
            <person name="Juenger T.E."/>
            <person name="Schmutz J."/>
        </authorList>
    </citation>
    <scope>NUCLEOTIDE SEQUENCE</scope>
    <source>
        <strain evidence="2">AP13</strain>
    </source>
</reference>
<feature type="region of interest" description="Disordered" evidence="1">
    <location>
        <begin position="43"/>
        <end position="92"/>
    </location>
</feature>
<feature type="compositionally biased region" description="Basic and acidic residues" evidence="1">
    <location>
        <begin position="53"/>
        <end position="71"/>
    </location>
</feature>
<sequence>MFVASVAADPMLPVALAPLKLGDAIYCIQAIKQQNSLTPLLKQKRSRLGRAGEGTDRDWGEENEVGSKEIKQQLATNSRRRGDRDWGRPEGDRITHRSWIHVAGAVLVAGE</sequence>
<evidence type="ECO:0000256" key="1">
    <source>
        <dbReference type="SAM" id="MobiDB-lite"/>
    </source>
</evidence>